<accession>A0ABP1EP47</accession>
<dbReference type="InterPro" id="IPR051531">
    <property type="entry name" value="N-acetyltransferase"/>
</dbReference>
<dbReference type="RefSeq" id="WP_348712551.1">
    <property type="nucleotide sequence ID" value="NZ_CAXIXY010000005.1"/>
</dbReference>
<evidence type="ECO:0000313" key="3">
    <source>
        <dbReference type="Proteomes" id="UP001497416"/>
    </source>
</evidence>
<keyword evidence="3" id="KW-1185">Reference proteome</keyword>
<dbReference type="PANTHER" id="PTHR43792:SF1">
    <property type="entry name" value="N-ACETYLTRANSFERASE DOMAIN-CONTAINING PROTEIN"/>
    <property type="match status" value="1"/>
</dbReference>
<dbReference type="Proteomes" id="UP001497416">
    <property type="component" value="Unassembled WGS sequence"/>
</dbReference>
<dbReference type="InterPro" id="IPR016181">
    <property type="entry name" value="Acyl_CoA_acyltransferase"/>
</dbReference>
<sequence length="167" mass="19265">MRLESDRLIIKDATVDEASFYFELFNDPDWITYINDKGLRSVEQTKTYLENTLPKNALLKGLGFFTVITKETNEPIGMTSALQRDKLDFIDVGYALLPKGRGKGYASEATLLMMEYIKDTFKQEKVYAFTLPENEKSKRLLENLGFAYIGKQSVFEGEEDCVYEFKF</sequence>
<evidence type="ECO:0000259" key="1">
    <source>
        <dbReference type="PROSITE" id="PS51186"/>
    </source>
</evidence>
<dbReference type="PROSITE" id="PS51186">
    <property type="entry name" value="GNAT"/>
    <property type="match status" value="1"/>
</dbReference>
<reference evidence="2 3" key="1">
    <citation type="submission" date="2024-05" db="EMBL/GenBank/DDBJ databases">
        <authorList>
            <person name="Duchaud E."/>
        </authorList>
    </citation>
    <scope>NUCLEOTIDE SEQUENCE [LARGE SCALE GENOMIC DNA]</scope>
    <source>
        <strain evidence="2">Ena-SAMPLE-TAB-13-05-2024-13:56:06:370-140302</strain>
    </source>
</reference>
<gene>
    <name evidence="2" type="ORF">T190607A01A_30170</name>
</gene>
<comment type="caution">
    <text evidence="2">The sequence shown here is derived from an EMBL/GenBank/DDBJ whole genome shotgun (WGS) entry which is preliminary data.</text>
</comment>
<protein>
    <submittedName>
        <fullName evidence="2">N-acetyltransferase domain-containing protein</fullName>
    </submittedName>
</protein>
<dbReference type="Pfam" id="PF13302">
    <property type="entry name" value="Acetyltransf_3"/>
    <property type="match status" value="1"/>
</dbReference>
<dbReference type="EMBL" id="CAXIXY010000005">
    <property type="protein sequence ID" value="CAL2088669.1"/>
    <property type="molecule type" value="Genomic_DNA"/>
</dbReference>
<organism evidence="2 3">
    <name type="scientific">Tenacibaculum platacis</name>
    <dbReference type="NCBI Taxonomy" id="3137852"/>
    <lineage>
        <taxon>Bacteria</taxon>
        <taxon>Pseudomonadati</taxon>
        <taxon>Bacteroidota</taxon>
        <taxon>Flavobacteriia</taxon>
        <taxon>Flavobacteriales</taxon>
        <taxon>Flavobacteriaceae</taxon>
        <taxon>Tenacibaculum</taxon>
    </lineage>
</organism>
<dbReference type="Gene3D" id="3.40.630.30">
    <property type="match status" value="1"/>
</dbReference>
<feature type="domain" description="N-acetyltransferase" evidence="1">
    <location>
        <begin position="8"/>
        <end position="167"/>
    </location>
</feature>
<proteinExistence type="predicted"/>
<dbReference type="SUPFAM" id="SSF55729">
    <property type="entry name" value="Acyl-CoA N-acyltransferases (Nat)"/>
    <property type="match status" value="1"/>
</dbReference>
<dbReference type="PANTHER" id="PTHR43792">
    <property type="entry name" value="GNAT FAMILY, PUTATIVE (AFU_ORTHOLOGUE AFUA_3G00765)-RELATED-RELATED"/>
    <property type="match status" value="1"/>
</dbReference>
<name>A0ABP1EP47_9FLAO</name>
<evidence type="ECO:0000313" key="2">
    <source>
        <dbReference type="EMBL" id="CAL2088669.1"/>
    </source>
</evidence>
<dbReference type="InterPro" id="IPR000182">
    <property type="entry name" value="GNAT_dom"/>
</dbReference>